<feature type="transmembrane region" description="Helical" evidence="9">
    <location>
        <begin position="120"/>
        <end position="142"/>
    </location>
</feature>
<feature type="transmembrane region" description="Helical" evidence="9">
    <location>
        <begin position="86"/>
        <end position="105"/>
    </location>
</feature>
<keyword evidence="8 9" id="KW-0472">Membrane</keyword>
<keyword evidence="6 9" id="KW-0812">Transmembrane</keyword>
<feature type="transmembrane region" description="Helical" evidence="9">
    <location>
        <begin position="409"/>
        <end position="430"/>
    </location>
</feature>
<sequence length="440" mass="48278">MRPTQSIRLVTMNGVFVYVLVVLFGTGSWVTLNGLWVELPLLVPHLPEGWTLPSYLNVIIQVANIGPIGIALLFHFAKEKVNDKCVIYLLLSFGCVAALFLMFFWKTTSLIAGDFHSSGLFILVFVLAIVCCSASVVFLPFMALFKKHYITAFFIGQGMSGLLPSVVALAQGVGSMTCENVTSSDENQNVTDYVLIPVYHTPFFSVEQFIFFLFSTTLVCLISFTLLNTLSCCKREYTSTCRDKGITEDDVYIETEDNQLSQRKPEDDLRAMTPISLAGFLILNLLINVIANGCLPPVQTYSCLPYGTDIYHWSVTLSNIANPMACFVAFVFPVVSQRIIYGVTTAGFATASYILYTASSSPTPAFPDIGPTLVVLTWVFTTTLLTFAKVSIATLFLNEGKDALRMYGIGSQSGSTLGAIIMYILINVIGKFENAEPCPS</sequence>
<keyword evidence="5 9" id="KW-1003">Cell membrane</keyword>
<evidence type="ECO:0000256" key="9">
    <source>
        <dbReference type="RuleBase" id="RU368035"/>
    </source>
</evidence>
<feature type="transmembrane region" description="Helical" evidence="9">
    <location>
        <begin position="12"/>
        <end position="32"/>
    </location>
</feature>
<keyword evidence="7 9" id="KW-1133">Transmembrane helix</keyword>
<feature type="transmembrane region" description="Helical" evidence="9">
    <location>
        <begin position="339"/>
        <end position="356"/>
    </location>
</feature>
<evidence type="ECO:0000256" key="7">
    <source>
        <dbReference type="ARBA" id="ARBA00022989"/>
    </source>
</evidence>
<evidence type="ECO:0000256" key="5">
    <source>
        <dbReference type="ARBA" id="ARBA00022475"/>
    </source>
</evidence>
<evidence type="ECO:0000256" key="1">
    <source>
        <dbReference type="ARBA" id="ARBA00000215"/>
    </source>
</evidence>
<dbReference type="GO" id="GO:0005886">
    <property type="term" value="C:plasma membrane"/>
    <property type="evidence" value="ECO:0007669"/>
    <property type="project" value="UniProtKB-SubCell"/>
</dbReference>
<feature type="transmembrane region" description="Helical" evidence="9">
    <location>
        <begin position="209"/>
        <end position="227"/>
    </location>
</feature>
<dbReference type="GO" id="GO:0032217">
    <property type="term" value="F:riboflavin transmembrane transporter activity"/>
    <property type="evidence" value="ECO:0007669"/>
    <property type="project" value="UniProtKB-UniRule"/>
</dbReference>
<evidence type="ECO:0000256" key="6">
    <source>
        <dbReference type="ARBA" id="ARBA00022692"/>
    </source>
</evidence>
<feature type="transmembrane region" description="Helical" evidence="9">
    <location>
        <begin position="310"/>
        <end position="332"/>
    </location>
</feature>
<dbReference type="PANTHER" id="PTHR12929:SF10">
    <property type="entry name" value="RIBOFLAVIN TRANSPORTER"/>
    <property type="match status" value="1"/>
</dbReference>
<dbReference type="OrthoDB" id="6117730at2759"/>
<evidence type="ECO:0000256" key="2">
    <source>
        <dbReference type="ARBA" id="ARBA00004651"/>
    </source>
</evidence>
<comment type="caution">
    <text evidence="10">The sequence shown here is derived from an EMBL/GenBank/DDBJ whole genome shotgun (WGS) entry which is preliminary data.</text>
</comment>
<dbReference type="Proteomes" id="UP000242188">
    <property type="component" value="Unassembled WGS sequence"/>
</dbReference>
<accession>A0A210QDG8</accession>
<evidence type="ECO:0000313" key="10">
    <source>
        <dbReference type="EMBL" id="OWF46794.1"/>
    </source>
</evidence>
<evidence type="ECO:0000313" key="11">
    <source>
        <dbReference type="Proteomes" id="UP000242188"/>
    </source>
</evidence>
<feature type="transmembrane region" description="Helical" evidence="9">
    <location>
        <begin position="376"/>
        <end position="397"/>
    </location>
</feature>
<evidence type="ECO:0000256" key="4">
    <source>
        <dbReference type="ARBA" id="ARBA00022448"/>
    </source>
</evidence>
<name>A0A210QDG8_MIZYE</name>
<feature type="transmembrane region" description="Helical" evidence="9">
    <location>
        <begin position="52"/>
        <end position="74"/>
    </location>
</feature>
<dbReference type="Pfam" id="PF06237">
    <property type="entry name" value="SLC52_ribofla_tr"/>
    <property type="match status" value="1"/>
</dbReference>
<proteinExistence type="inferred from homology"/>
<organism evidence="10 11">
    <name type="scientific">Mizuhopecten yessoensis</name>
    <name type="common">Japanese scallop</name>
    <name type="synonym">Patinopecten yessoensis</name>
    <dbReference type="NCBI Taxonomy" id="6573"/>
    <lineage>
        <taxon>Eukaryota</taxon>
        <taxon>Metazoa</taxon>
        <taxon>Spiralia</taxon>
        <taxon>Lophotrochozoa</taxon>
        <taxon>Mollusca</taxon>
        <taxon>Bivalvia</taxon>
        <taxon>Autobranchia</taxon>
        <taxon>Pteriomorphia</taxon>
        <taxon>Pectinida</taxon>
        <taxon>Pectinoidea</taxon>
        <taxon>Pectinidae</taxon>
        <taxon>Mizuhopecten</taxon>
    </lineage>
</organism>
<protein>
    <recommendedName>
        <fullName evidence="9">Riboflavin transporter</fullName>
    </recommendedName>
</protein>
<gene>
    <name evidence="10" type="ORF">KP79_PYT22287</name>
</gene>
<dbReference type="InterPro" id="IPR009357">
    <property type="entry name" value="Riboflavin_transptr"/>
</dbReference>
<evidence type="ECO:0000256" key="8">
    <source>
        <dbReference type="ARBA" id="ARBA00023136"/>
    </source>
</evidence>
<feature type="transmembrane region" description="Helical" evidence="9">
    <location>
        <begin position="149"/>
        <end position="170"/>
    </location>
</feature>
<comment type="similarity">
    <text evidence="3 9">Belongs to the riboflavin transporter family.</text>
</comment>
<dbReference type="EMBL" id="NEDP02004076">
    <property type="protein sequence ID" value="OWF46794.1"/>
    <property type="molecule type" value="Genomic_DNA"/>
</dbReference>
<evidence type="ECO:0000256" key="3">
    <source>
        <dbReference type="ARBA" id="ARBA00006366"/>
    </source>
</evidence>
<dbReference type="PANTHER" id="PTHR12929">
    <property type="entry name" value="SOLUTE CARRIER FAMILY 52"/>
    <property type="match status" value="1"/>
</dbReference>
<reference evidence="10 11" key="1">
    <citation type="journal article" date="2017" name="Nat. Ecol. Evol.">
        <title>Scallop genome provides insights into evolution of bilaterian karyotype and development.</title>
        <authorList>
            <person name="Wang S."/>
            <person name="Zhang J."/>
            <person name="Jiao W."/>
            <person name="Li J."/>
            <person name="Xun X."/>
            <person name="Sun Y."/>
            <person name="Guo X."/>
            <person name="Huan P."/>
            <person name="Dong B."/>
            <person name="Zhang L."/>
            <person name="Hu X."/>
            <person name="Sun X."/>
            <person name="Wang J."/>
            <person name="Zhao C."/>
            <person name="Wang Y."/>
            <person name="Wang D."/>
            <person name="Huang X."/>
            <person name="Wang R."/>
            <person name="Lv J."/>
            <person name="Li Y."/>
            <person name="Zhang Z."/>
            <person name="Liu B."/>
            <person name="Lu W."/>
            <person name="Hui Y."/>
            <person name="Liang J."/>
            <person name="Zhou Z."/>
            <person name="Hou R."/>
            <person name="Li X."/>
            <person name="Liu Y."/>
            <person name="Li H."/>
            <person name="Ning X."/>
            <person name="Lin Y."/>
            <person name="Zhao L."/>
            <person name="Xing Q."/>
            <person name="Dou J."/>
            <person name="Li Y."/>
            <person name="Mao J."/>
            <person name="Guo H."/>
            <person name="Dou H."/>
            <person name="Li T."/>
            <person name="Mu C."/>
            <person name="Jiang W."/>
            <person name="Fu Q."/>
            <person name="Fu X."/>
            <person name="Miao Y."/>
            <person name="Liu J."/>
            <person name="Yu Q."/>
            <person name="Li R."/>
            <person name="Liao H."/>
            <person name="Li X."/>
            <person name="Kong Y."/>
            <person name="Jiang Z."/>
            <person name="Chourrout D."/>
            <person name="Li R."/>
            <person name="Bao Z."/>
        </authorList>
    </citation>
    <scope>NUCLEOTIDE SEQUENCE [LARGE SCALE GENOMIC DNA]</scope>
    <source>
        <strain evidence="10 11">PY_sf001</strain>
    </source>
</reference>
<comment type="catalytic activity">
    <reaction evidence="1 9">
        <text>riboflavin(in) = riboflavin(out)</text>
        <dbReference type="Rhea" id="RHEA:35015"/>
        <dbReference type="ChEBI" id="CHEBI:57986"/>
    </reaction>
</comment>
<keyword evidence="4 9" id="KW-0813">Transport</keyword>
<comment type="function">
    <text evidence="9">Plasma membrane transporter mediating the uptake by cells of the water soluble vitamin B2/riboflavin that plays a key role in biochemical oxidation-reduction reactions of the carbohydrate, lipid, and amino acid metabolism.</text>
</comment>
<comment type="subcellular location">
    <subcellularLocation>
        <location evidence="2 9">Cell membrane</location>
        <topology evidence="2 9">Multi-pass membrane protein</topology>
    </subcellularLocation>
</comment>
<dbReference type="AlphaFoldDB" id="A0A210QDG8"/>
<feature type="transmembrane region" description="Helical" evidence="9">
    <location>
        <begin position="271"/>
        <end position="290"/>
    </location>
</feature>
<keyword evidence="11" id="KW-1185">Reference proteome</keyword>